<evidence type="ECO:0000256" key="4">
    <source>
        <dbReference type="ARBA" id="ARBA00022430"/>
    </source>
</evidence>
<name>A0ABR8CKQ9_9NOST</name>
<evidence type="ECO:0000256" key="1">
    <source>
        <dbReference type="ARBA" id="ARBA00004689"/>
    </source>
</evidence>
<dbReference type="CDD" id="cd07940">
    <property type="entry name" value="DRE_TIM_IPMS"/>
    <property type="match status" value="1"/>
</dbReference>
<proteinExistence type="inferred from homology"/>
<dbReference type="Proteomes" id="UP000607281">
    <property type="component" value="Unassembled WGS sequence"/>
</dbReference>
<dbReference type="InterPro" id="IPR054691">
    <property type="entry name" value="LeuA/HCS_post-cat"/>
</dbReference>
<keyword evidence="11" id="KW-0670">Pyruvate</keyword>
<sequence>MFELHKFRQVNIFDTTLRDGEQAPGYSMTVDQKVKLAEELESLGVNTIETGFPMSSPVDFEATQAICRTLKKAQPCGFSRTVSKDIEACAKAMADATNPQIELATVASDIHMIYKRNMNRAQVVKEAIDGISCARSLGFQDISLGLEDATRGDMEFMKKLIGEAIEHGITAIAVPDTVGCCLPDEFYSLVKQLREFVGDNIRISIHCHNDMGLAVANSIAGIKAGADEVQTTLCGIGERAGNTSLEELISVLNTKRETLYKVHSIVSHKLVEACHLLREILDLPIPYHKPIVGRNAFASEAGMHQQGLMKHRFTYEWLQAEDYGATPLMMIGRHSGRNIIRNMLLQKGIKNIENQIVDYIYEDIMANTHAEKYIARDLIFEKYKSLTQVTCVA</sequence>
<dbReference type="PROSITE" id="PS50991">
    <property type="entry name" value="PYR_CT"/>
    <property type="match status" value="1"/>
</dbReference>
<dbReference type="PROSITE" id="PS00816">
    <property type="entry name" value="AIPM_HOMOCIT_SYNTH_2"/>
    <property type="match status" value="1"/>
</dbReference>
<gene>
    <name evidence="11" type="ORF">H6G18_00900</name>
</gene>
<organism evidence="11 12">
    <name type="scientific">Anabaena subtropica FACHB-260</name>
    <dbReference type="NCBI Taxonomy" id="2692884"/>
    <lineage>
        <taxon>Bacteria</taxon>
        <taxon>Bacillati</taxon>
        <taxon>Cyanobacteriota</taxon>
        <taxon>Cyanophyceae</taxon>
        <taxon>Nostocales</taxon>
        <taxon>Nostocaceae</taxon>
        <taxon>Anabaena</taxon>
    </lineage>
</organism>
<keyword evidence="4" id="KW-0432">Leucine biosynthesis</keyword>
<evidence type="ECO:0000256" key="9">
    <source>
        <dbReference type="RuleBase" id="RU003523"/>
    </source>
</evidence>
<evidence type="ECO:0000256" key="7">
    <source>
        <dbReference type="ARBA" id="ARBA00023211"/>
    </source>
</evidence>
<dbReference type="InterPro" id="IPR002034">
    <property type="entry name" value="AIPM/Hcit_synth_CS"/>
</dbReference>
<dbReference type="RefSeq" id="WP_190405187.1">
    <property type="nucleotide sequence ID" value="NZ_JACJRF010000001.1"/>
</dbReference>
<dbReference type="InterPro" id="IPR013785">
    <property type="entry name" value="Aldolase_TIM"/>
</dbReference>
<dbReference type="SUPFAM" id="SSF51569">
    <property type="entry name" value="Aldolase"/>
    <property type="match status" value="1"/>
</dbReference>
<evidence type="ECO:0000313" key="12">
    <source>
        <dbReference type="Proteomes" id="UP000607281"/>
    </source>
</evidence>
<dbReference type="Gene3D" id="1.10.238.260">
    <property type="match status" value="1"/>
</dbReference>
<comment type="caution">
    <text evidence="11">The sequence shown here is derived from an EMBL/GenBank/DDBJ whole genome shotgun (WGS) entry which is preliminary data.</text>
</comment>
<accession>A0ABR8CKQ9</accession>
<reference evidence="11 12" key="1">
    <citation type="journal article" date="2020" name="ISME J.">
        <title>Comparative genomics reveals insights into cyanobacterial evolution and habitat adaptation.</title>
        <authorList>
            <person name="Chen M.Y."/>
            <person name="Teng W.K."/>
            <person name="Zhao L."/>
            <person name="Hu C.X."/>
            <person name="Zhou Y.K."/>
            <person name="Han B.P."/>
            <person name="Song L.R."/>
            <person name="Shu W.S."/>
        </authorList>
    </citation>
    <scope>NUCLEOTIDE SEQUENCE [LARGE SCALE GENOMIC DNA]</scope>
    <source>
        <strain evidence="11 12">FACHB-260</strain>
    </source>
</reference>
<dbReference type="EMBL" id="JACJRF010000001">
    <property type="protein sequence ID" value="MBD2342705.1"/>
    <property type="molecule type" value="Genomic_DNA"/>
</dbReference>
<dbReference type="PANTHER" id="PTHR10277">
    <property type="entry name" value="HOMOCITRATE SYNTHASE-RELATED"/>
    <property type="match status" value="1"/>
</dbReference>
<dbReference type="InterPro" id="IPR000891">
    <property type="entry name" value="PYR_CT"/>
</dbReference>
<evidence type="ECO:0000313" key="11">
    <source>
        <dbReference type="EMBL" id="MBD2342705.1"/>
    </source>
</evidence>
<keyword evidence="6 9" id="KW-0808">Transferase</keyword>
<dbReference type="InterPro" id="IPR050073">
    <property type="entry name" value="2-IPM_HCS-like"/>
</dbReference>
<evidence type="ECO:0000256" key="3">
    <source>
        <dbReference type="ARBA" id="ARBA00012973"/>
    </source>
</evidence>
<comment type="similarity">
    <text evidence="2">Belongs to the alpha-IPM synthase/homocitrate synthase family. LeuA type 1 subfamily.</text>
</comment>
<keyword evidence="5" id="KW-0028">Amino-acid biosynthesis</keyword>
<evidence type="ECO:0000259" key="10">
    <source>
        <dbReference type="PROSITE" id="PS50991"/>
    </source>
</evidence>
<evidence type="ECO:0000256" key="5">
    <source>
        <dbReference type="ARBA" id="ARBA00022605"/>
    </source>
</evidence>
<keyword evidence="12" id="KW-1185">Reference proteome</keyword>
<keyword evidence="8" id="KW-0100">Branched-chain amino acid biosynthesis</keyword>
<dbReference type="EC" id="2.3.3.13" evidence="3"/>
<evidence type="ECO:0000256" key="8">
    <source>
        <dbReference type="ARBA" id="ARBA00023304"/>
    </source>
</evidence>
<keyword evidence="7" id="KW-0464">Manganese</keyword>
<dbReference type="Pfam" id="PF22617">
    <property type="entry name" value="HCS_D2"/>
    <property type="match status" value="1"/>
</dbReference>
<feature type="domain" description="Pyruvate carboxyltransferase" evidence="10">
    <location>
        <begin position="10"/>
        <end position="266"/>
    </location>
</feature>
<dbReference type="Gene3D" id="3.20.20.70">
    <property type="entry name" value="Aldolase class I"/>
    <property type="match status" value="1"/>
</dbReference>
<evidence type="ECO:0000256" key="2">
    <source>
        <dbReference type="ARBA" id="ARBA00009396"/>
    </source>
</evidence>
<dbReference type="PROSITE" id="PS00815">
    <property type="entry name" value="AIPM_HOMOCIT_SYNTH_1"/>
    <property type="match status" value="1"/>
</dbReference>
<evidence type="ECO:0000256" key="6">
    <source>
        <dbReference type="ARBA" id="ARBA00022679"/>
    </source>
</evidence>
<dbReference type="PANTHER" id="PTHR10277:SF9">
    <property type="entry name" value="2-ISOPROPYLMALATE SYNTHASE 1, CHLOROPLASTIC-RELATED"/>
    <property type="match status" value="1"/>
</dbReference>
<dbReference type="Pfam" id="PF00682">
    <property type="entry name" value="HMGL-like"/>
    <property type="match status" value="1"/>
</dbReference>
<protein>
    <recommendedName>
        <fullName evidence="3">2-isopropylmalate synthase</fullName>
        <ecNumber evidence="3">2.3.3.13</ecNumber>
    </recommendedName>
</protein>
<comment type="pathway">
    <text evidence="1">Amino-acid biosynthesis; L-leucine biosynthesis; L-leucine from 3-methyl-2-oxobutanoate: step 1/4.</text>
</comment>